<sequence length="147" mass="16295">MLINSPQTLPCSPLLCWRCVCVSDGWSPPWSDWLRPGRCPACWQFGAVRPRHRGKARLPVRNHFPAGWGEAGESRRRRVTASSPFPPVSRPRSHRPCLLDVITSGSGARRRGDGCPLSRWTGLPPLRATLGRRPRAPSGFVPQRSAA</sequence>
<protein>
    <submittedName>
        <fullName evidence="2">Uncharacterized protein</fullName>
    </submittedName>
</protein>
<evidence type="ECO:0000313" key="2">
    <source>
        <dbReference type="EMBL" id="OSX72370.1"/>
    </source>
</evidence>
<proteinExistence type="predicted"/>
<evidence type="ECO:0000256" key="1">
    <source>
        <dbReference type="SAM" id="MobiDB-lite"/>
    </source>
</evidence>
<gene>
    <name evidence="2" type="ORF">BU14_0442s0005</name>
</gene>
<organism evidence="2 3">
    <name type="scientific">Porphyra umbilicalis</name>
    <name type="common">Purple laver</name>
    <name type="synonym">Red alga</name>
    <dbReference type="NCBI Taxonomy" id="2786"/>
    <lineage>
        <taxon>Eukaryota</taxon>
        <taxon>Rhodophyta</taxon>
        <taxon>Bangiophyceae</taxon>
        <taxon>Bangiales</taxon>
        <taxon>Bangiaceae</taxon>
        <taxon>Porphyra</taxon>
    </lineage>
</organism>
<accession>A0A1X6NV44</accession>
<dbReference type="AlphaFoldDB" id="A0A1X6NV44"/>
<evidence type="ECO:0000313" key="3">
    <source>
        <dbReference type="Proteomes" id="UP000218209"/>
    </source>
</evidence>
<feature type="region of interest" description="Disordered" evidence="1">
    <location>
        <begin position="126"/>
        <end position="147"/>
    </location>
</feature>
<feature type="region of interest" description="Disordered" evidence="1">
    <location>
        <begin position="62"/>
        <end position="92"/>
    </location>
</feature>
<dbReference type="EMBL" id="KV919065">
    <property type="protein sequence ID" value="OSX72370.1"/>
    <property type="molecule type" value="Genomic_DNA"/>
</dbReference>
<keyword evidence="3" id="KW-1185">Reference proteome</keyword>
<reference evidence="2 3" key="1">
    <citation type="submission" date="2017-03" db="EMBL/GenBank/DDBJ databases">
        <title>WGS assembly of Porphyra umbilicalis.</title>
        <authorList>
            <person name="Brawley S.H."/>
            <person name="Blouin N.A."/>
            <person name="Ficko-Blean E."/>
            <person name="Wheeler G.L."/>
            <person name="Lohr M."/>
            <person name="Goodson H.V."/>
            <person name="Jenkins J.W."/>
            <person name="Blaby-Haas C.E."/>
            <person name="Helliwell K.E."/>
            <person name="Chan C."/>
            <person name="Marriage T."/>
            <person name="Bhattacharya D."/>
            <person name="Klein A.S."/>
            <person name="Badis Y."/>
            <person name="Brodie J."/>
            <person name="Cao Y."/>
            <person name="Collen J."/>
            <person name="Dittami S.M."/>
            <person name="Gachon C.M."/>
            <person name="Green B.R."/>
            <person name="Karpowicz S."/>
            <person name="Kim J.W."/>
            <person name="Kudahl U."/>
            <person name="Lin S."/>
            <person name="Michel G."/>
            <person name="Mittag M."/>
            <person name="Olson B.J."/>
            <person name="Pangilinan J."/>
            <person name="Peng Y."/>
            <person name="Qiu H."/>
            <person name="Shu S."/>
            <person name="Singer J.T."/>
            <person name="Smith A.G."/>
            <person name="Sprecher B.N."/>
            <person name="Wagner V."/>
            <person name="Wang W."/>
            <person name="Wang Z.-Y."/>
            <person name="Yan J."/>
            <person name="Yarish C."/>
            <person name="Zoeuner-Riek S."/>
            <person name="Zhuang Y."/>
            <person name="Zou Y."/>
            <person name="Lindquist E.A."/>
            <person name="Grimwood J."/>
            <person name="Barry K."/>
            <person name="Rokhsar D.S."/>
            <person name="Schmutz J."/>
            <person name="Stiller J.W."/>
            <person name="Grossman A.R."/>
            <person name="Prochnik S.E."/>
        </authorList>
    </citation>
    <scope>NUCLEOTIDE SEQUENCE [LARGE SCALE GENOMIC DNA]</scope>
    <source>
        <strain evidence="2">4086291</strain>
    </source>
</reference>
<dbReference type="Proteomes" id="UP000218209">
    <property type="component" value="Unassembled WGS sequence"/>
</dbReference>
<name>A0A1X6NV44_PORUM</name>